<dbReference type="PANTHER" id="PTHR12504:SF0">
    <property type="entry name" value="MITOCHONDRIAL IMPORT RECEPTOR SUBUNIT TOM22 HOMOLOG"/>
    <property type="match status" value="1"/>
</dbReference>
<evidence type="ECO:0000256" key="7">
    <source>
        <dbReference type="ARBA" id="ARBA00022989"/>
    </source>
</evidence>
<keyword evidence="7" id="KW-1133">Transmembrane helix</keyword>
<protein>
    <submittedName>
        <fullName evidence="13">Mitochondrial outer membrane translocase complex, subunit Tom22</fullName>
    </submittedName>
</protein>
<comment type="similarity">
    <text evidence="2">Belongs to the Tom22 family.</text>
</comment>
<keyword evidence="3" id="KW-0813">Transport</keyword>
<comment type="subcellular location">
    <subcellularLocation>
        <location evidence="1">Mitochondrion outer membrane</location>
        <topology evidence="1">Single-pass membrane protein</topology>
    </subcellularLocation>
</comment>
<dbReference type="GO" id="GO:0005741">
    <property type="term" value="C:mitochondrial outer membrane"/>
    <property type="evidence" value="ECO:0007669"/>
    <property type="project" value="UniProtKB-SubCell"/>
</dbReference>
<accession>A0A4P9W2G9</accession>
<keyword evidence="8" id="KW-0811">Translocation</keyword>
<evidence type="ECO:0000256" key="2">
    <source>
        <dbReference type="ARBA" id="ARBA00009874"/>
    </source>
</evidence>
<feature type="compositionally biased region" description="Acidic residues" evidence="12">
    <location>
        <begin position="12"/>
        <end position="32"/>
    </location>
</feature>
<keyword evidence="9" id="KW-0496">Mitochondrion</keyword>
<evidence type="ECO:0000256" key="8">
    <source>
        <dbReference type="ARBA" id="ARBA00023010"/>
    </source>
</evidence>
<dbReference type="AlphaFoldDB" id="A0A4P9W2G9"/>
<sequence length="119" mass="12944">DNTEIAAIPDVSSEDEDLSEDDLSDDDEDDNIDEESLLDRFRALADVVPPTTRASIVSTVTQLAAWPWAVAKFAGSAAWVIATGATLVLLPVAFEMEKEVAILQQDAQARMQQQQAQQV</sequence>
<dbReference type="OrthoDB" id="10016939at2759"/>
<keyword evidence="11" id="KW-0675">Receptor</keyword>
<reference evidence="14" key="1">
    <citation type="journal article" date="2018" name="Nat. Microbiol.">
        <title>Leveraging single-cell genomics to expand the fungal tree of life.</title>
        <authorList>
            <person name="Ahrendt S.R."/>
            <person name="Quandt C.A."/>
            <person name="Ciobanu D."/>
            <person name="Clum A."/>
            <person name="Salamov A."/>
            <person name="Andreopoulos B."/>
            <person name="Cheng J.F."/>
            <person name="Woyke T."/>
            <person name="Pelin A."/>
            <person name="Henrissat B."/>
            <person name="Reynolds N.K."/>
            <person name="Benny G.L."/>
            <person name="Smith M.E."/>
            <person name="James T.Y."/>
            <person name="Grigoriev I.V."/>
        </authorList>
    </citation>
    <scope>NUCLEOTIDE SEQUENCE [LARGE SCALE GENOMIC DNA]</scope>
</reference>
<keyword evidence="10" id="KW-0472">Membrane</keyword>
<evidence type="ECO:0000256" key="6">
    <source>
        <dbReference type="ARBA" id="ARBA00022927"/>
    </source>
</evidence>
<evidence type="ECO:0000256" key="11">
    <source>
        <dbReference type="ARBA" id="ARBA00023170"/>
    </source>
</evidence>
<keyword evidence="4" id="KW-0812">Transmembrane</keyword>
<keyword evidence="5" id="KW-1000">Mitochondrion outer membrane</keyword>
<evidence type="ECO:0000313" key="14">
    <source>
        <dbReference type="Proteomes" id="UP000269721"/>
    </source>
</evidence>
<dbReference type="GO" id="GO:0006886">
    <property type="term" value="P:intracellular protein transport"/>
    <property type="evidence" value="ECO:0007669"/>
    <property type="project" value="InterPro"/>
</dbReference>
<evidence type="ECO:0000256" key="4">
    <source>
        <dbReference type="ARBA" id="ARBA00022692"/>
    </source>
</evidence>
<evidence type="ECO:0000256" key="1">
    <source>
        <dbReference type="ARBA" id="ARBA00004572"/>
    </source>
</evidence>
<name>A0A4P9W2G9_9FUNG</name>
<evidence type="ECO:0000256" key="5">
    <source>
        <dbReference type="ARBA" id="ARBA00022787"/>
    </source>
</evidence>
<feature type="non-terminal residue" evidence="13">
    <location>
        <position position="1"/>
    </location>
</feature>
<evidence type="ECO:0000256" key="10">
    <source>
        <dbReference type="ARBA" id="ARBA00023136"/>
    </source>
</evidence>
<gene>
    <name evidence="13" type="ORF">BDK51DRAFT_6140</name>
</gene>
<proteinExistence type="inferred from homology"/>
<dbReference type="Pfam" id="PF04281">
    <property type="entry name" value="Tom22"/>
    <property type="match status" value="1"/>
</dbReference>
<dbReference type="InterPro" id="IPR005683">
    <property type="entry name" value="Tom22"/>
</dbReference>
<dbReference type="CDD" id="cd22884">
    <property type="entry name" value="TOM22"/>
    <property type="match status" value="1"/>
</dbReference>
<evidence type="ECO:0000313" key="13">
    <source>
        <dbReference type="EMBL" id="RKO84276.1"/>
    </source>
</evidence>
<feature type="non-terminal residue" evidence="13">
    <location>
        <position position="119"/>
    </location>
</feature>
<organism evidence="13 14">
    <name type="scientific">Blyttiomyces helicus</name>
    <dbReference type="NCBI Taxonomy" id="388810"/>
    <lineage>
        <taxon>Eukaryota</taxon>
        <taxon>Fungi</taxon>
        <taxon>Fungi incertae sedis</taxon>
        <taxon>Chytridiomycota</taxon>
        <taxon>Chytridiomycota incertae sedis</taxon>
        <taxon>Chytridiomycetes</taxon>
        <taxon>Chytridiomycetes incertae sedis</taxon>
        <taxon>Blyttiomyces</taxon>
    </lineage>
</organism>
<feature type="region of interest" description="Disordered" evidence="12">
    <location>
        <begin position="1"/>
        <end position="32"/>
    </location>
</feature>
<keyword evidence="6" id="KW-0653">Protein transport</keyword>
<evidence type="ECO:0000256" key="3">
    <source>
        <dbReference type="ARBA" id="ARBA00022448"/>
    </source>
</evidence>
<dbReference type="EMBL" id="ML000292">
    <property type="protein sequence ID" value="RKO84276.1"/>
    <property type="molecule type" value="Genomic_DNA"/>
</dbReference>
<dbReference type="Proteomes" id="UP000269721">
    <property type="component" value="Unassembled WGS sequence"/>
</dbReference>
<dbReference type="PANTHER" id="PTHR12504">
    <property type="entry name" value="MITOCHONDRIAL IMPORT RECEPTOR SUBUNIT TOM22"/>
    <property type="match status" value="1"/>
</dbReference>
<keyword evidence="14" id="KW-1185">Reference proteome</keyword>
<evidence type="ECO:0000256" key="12">
    <source>
        <dbReference type="SAM" id="MobiDB-lite"/>
    </source>
</evidence>
<evidence type="ECO:0000256" key="9">
    <source>
        <dbReference type="ARBA" id="ARBA00023128"/>
    </source>
</evidence>